<dbReference type="HAMAP" id="MF_00444">
    <property type="entry name" value="ClpP"/>
    <property type="match status" value="1"/>
</dbReference>
<comment type="catalytic activity">
    <reaction evidence="6 7 9">
        <text>Hydrolysis of proteins to small peptides in the presence of ATP and magnesium. alpha-casein is the usual test substrate. In the absence of ATP, only oligopeptides shorter than five residues are hydrolyzed (such as succinyl-Leu-Tyr-|-NHMec, and Leu-Tyr-Leu-|-Tyr-Trp, in which cleavage of the -Tyr-|-Leu- and -Tyr-|-Trp bonds also occurs).</text>
        <dbReference type="EC" id="3.4.21.92"/>
    </reaction>
</comment>
<dbReference type="NCBIfam" id="NF009205">
    <property type="entry name" value="PRK12553.1"/>
    <property type="match status" value="1"/>
</dbReference>
<evidence type="ECO:0000313" key="13">
    <source>
        <dbReference type="EMBL" id="SIS37751.1"/>
    </source>
</evidence>
<comment type="subcellular location">
    <subcellularLocation>
        <location evidence="7">Cytoplasm</location>
    </subcellularLocation>
</comment>
<accession>A0A1N7IL87</accession>
<dbReference type="Pfam" id="PF00574">
    <property type="entry name" value="CLP_protease"/>
    <property type="match status" value="1"/>
</dbReference>
<keyword evidence="5 7" id="KW-0720">Serine protease</keyword>
<dbReference type="InterPro" id="IPR023562">
    <property type="entry name" value="ClpP/TepA"/>
</dbReference>
<dbReference type="GO" id="GO:0006515">
    <property type="term" value="P:protein quality control for misfolded or incompletely synthesized proteins"/>
    <property type="evidence" value="ECO:0007669"/>
    <property type="project" value="TreeGrafter"/>
</dbReference>
<dbReference type="GO" id="GO:0051117">
    <property type="term" value="F:ATPase binding"/>
    <property type="evidence" value="ECO:0007669"/>
    <property type="project" value="TreeGrafter"/>
</dbReference>
<dbReference type="AlphaFoldDB" id="A0A1N7IL87"/>
<dbReference type="CDD" id="cd07017">
    <property type="entry name" value="S14_ClpP_2"/>
    <property type="match status" value="1"/>
</dbReference>
<evidence type="ECO:0000256" key="1">
    <source>
        <dbReference type="ARBA" id="ARBA00007039"/>
    </source>
</evidence>
<keyword evidence="14" id="KW-1185">Reference proteome</keyword>
<evidence type="ECO:0000256" key="11">
    <source>
        <dbReference type="RuleBase" id="RU000550"/>
    </source>
</evidence>
<dbReference type="SUPFAM" id="SSF52096">
    <property type="entry name" value="ClpP/crotonase"/>
    <property type="match status" value="1"/>
</dbReference>
<evidence type="ECO:0000256" key="8">
    <source>
        <dbReference type="PROSITE-ProRule" id="PRU10085"/>
    </source>
</evidence>
<comment type="function">
    <text evidence="7 11">Cleaves peptides in various proteins in a process that requires ATP hydrolysis. Has a chymotrypsin-like activity. Plays a major role in the degradation of misfolded proteins.</text>
</comment>
<dbReference type="PROSITE" id="PS00381">
    <property type="entry name" value="CLP_PROTEASE_SER"/>
    <property type="match status" value="1"/>
</dbReference>
<evidence type="ECO:0000313" key="14">
    <source>
        <dbReference type="Proteomes" id="UP000185678"/>
    </source>
</evidence>
<comment type="similarity">
    <text evidence="1 7 12">Belongs to the peptidase S14 family.</text>
</comment>
<dbReference type="OrthoDB" id="9802800at2"/>
<dbReference type="Proteomes" id="UP000185678">
    <property type="component" value="Unassembled WGS sequence"/>
</dbReference>
<dbReference type="STRING" id="80876.SAMN05421779_101298"/>
<dbReference type="EC" id="3.4.21.92" evidence="7 10"/>
<evidence type="ECO:0000256" key="6">
    <source>
        <dbReference type="ARBA" id="ARBA00034021"/>
    </source>
</evidence>
<feature type="active site" evidence="7 9">
    <location>
        <position position="134"/>
    </location>
</feature>
<gene>
    <name evidence="7" type="primary">clpP</name>
    <name evidence="13" type="ORF">SAMN05421779_101298</name>
</gene>
<dbReference type="GO" id="GO:0009368">
    <property type="term" value="C:endopeptidase Clp complex"/>
    <property type="evidence" value="ECO:0007669"/>
    <property type="project" value="TreeGrafter"/>
</dbReference>
<dbReference type="RefSeq" id="WP_076398271.1">
    <property type="nucleotide sequence ID" value="NZ_FTOA01000001.1"/>
</dbReference>
<dbReference type="NCBIfam" id="NF001368">
    <property type="entry name" value="PRK00277.1"/>
    <property type="match status" value="1"/>
</dbReference>
<dbReference type="GO" id="GO:0004252">
    <property type="term" value="F:serine-type endopeptidase activity"/>
    <property type="evidence" value="ECO:0007669"/>
    <property type="project" value="UniProtKB-UniRule"/>
</dbReference>
<dbReference type="GO" id="GO:0005737">
    <property type="term" value="C:cytoplasm"/>
    <property type="evidence" value="ECO:0007669"/>
    <property type="project" value="UniProtKB-SubCell"/>
</dbReference>
<keyword evidence="4 7" id="KW-0378">Hydrolase</keyword>
<dbReference type="NCBIfam" id="TIGR00493">
    <property type="entry name" value="clpP"/>
    <property type="match status" value="1"/>
</dbReference>
<evidence type="ECO:0000256" key="4">
    <source>
        <dbReference type="ARBA" id="ARBA00022801"/>
    </source>
</evidence>
<dbReference type="GO" id="GO:0004176">
    <property type="term" value="F:ATP-dependent peptidase activity"/>
    <property type="evidence" value="ECO:0007669"/>
    <property type="project" value="InterPro"/>
</dbReference>
<dbReference type="PANTHER" id="PTHR10381">
    <property type="entry name" value="ATP-DEPENDENT CLP PROTEASE PROTEOLYTIC SUBUNIT"/>
    <property type="match status" value="1"/>
</dbReference>
<reference evidence="13 14" key="1">
    <citation type="submission" date="2017-01" db="EMBL/GenBank/DDBJ databases">
        <authorList>
            <person name="Mah S.A."/>
            <person name="Swanson W.J."/>
            <person name="Moy G.W."/>
            <person name="Vacquier V.D."/>
        </authorList>
    </citation>
    <scope>NUCLEOTIDE SEQUENCE [LARGE SCALE GENOMIC DNA]</scope>
    <source>
        <strain evidence="13 14">DSM 11589</strain>
    </source>
</reference>
<dbReference type="PRINTS" id="PR00127">
    <property type="entry name" value="CLPPROTEASEP"/>
</dbReference>
<proteinExistence type="inferred from homology"/>
<dbReference type="InterPro" id="IPR033135">
    <property type="entry name" value="ClpP_His_AS"/>
</dbReference>
<organism evidence="13 14">
    <name type="scientific">Insolitispirillum peregrinum</name>
    <dbReference type="NCBI Taxonomy" id="80876"/>
    <lineage>
        <taxon>Bacteria</taxon>
        <taxon>Pseudomonadati</taxon>
        <taxon>Pseudomonadota</taxon>
        <taxon>Alphaproteobacteria</taxon>
        <taxon>Rhodospirillales</taxon>
        <taxon>Novispirillaceae</taxon>
        <taxon>Insolitispirillum</taxon>
    </lineage>
</organism>
<dbReference type="PROSITE" id="PS00382">
    <property type="entry name" value="CLP_PROTEASE_HIS"/>
    <property type="match status" value="1"/>
</dbReference>
<dbReference type="InterPro" id="IPR001907">
    <property type="entry name" value="ClpP"/>
</dbReference>
<name>A0A1N7IL87_9PROT</name>
<feature type="active site" description="Nucleophile" evidence="7">
    <location>
        <position position="109"/>
    </location>
</feature>
<dbReference type="InterPro" id="IPR018215">
    <property type="entry name" value="ClpP_Ser_AS"/>
</dbReference>
<evidence type="ECO:0000256" key="5">
    <source>
        <dbReference type="ARBA" id="ARBA00022825"/>
    </source>
</evidence>
<dbReference type="PANTHER" id="PTHR10381:SF70">
    <property type="entry name" value="ATP-DEPENDENT CLP PROTEASE PROTEOLYTIC SUBUNIT"/>
    <property type="match status" value="1"/>
</dbReference>
<evidence type="ECO:0000256" key="12">
    <source>
        <dbReference type="RuleBase" id="RU003567"/>
    </source>
</evidence>
<evidence type="ECO:0000256" key="10">
    <source>
        <dbReference type="RuleBase" id="RU000549"/>
    </source>
</evidence>
<dbReference type="InterPro" id="IPR029045">
    <property type="entry name" value="ClpP/crotonase-like_dom_sf"/>
</dbReference>
<evidence type="ECO:0000256" key="2">
    <source>
        <dbReference type="ARBA" id="ARBA00022490"/>
    </source>
</evidence>
<protein>
    <recommendedName>
        <fullName evidence="7 12">ATP-dependent Clp protease proteolytic subunit</fullName>
        <ecNumber evidence="7 10">3.4.21.92</ecNumber>
    </recommendedName>
    <alternativeName>
        <fullName evidence="7">Endopeptidase Clp</fullName>
    </alternativeName>
</protein>
<dbReference type="EMBL" id="FTOA01000001">
    <property type="protein sequence ID" value="SIS37751.1"/>
    <property type="molecule type" value="Genomic_DNA"/>
</dbReference>
<evidence type="ECO:0000256" key="9">
    <source>
        <dbReference type="PROSITE-ProRule" id="PRU10086"/>
    </source>
</evidence>
<evidence type="ECO:0000256" key="7">
    <source>
        <dbReference type="HAMAP-Rule" id="MF_00444"/>
    </source>
</evidence>
<evidence type="ECO:0000256" key="3">
    <source>
        <dbReference type="ARBA" id="ARBA00022670"/>
    </source>
</evidence>
<comment type="subunit">
    <text evidence="7">Fourteen ClpP subunits assemble into 2 heptameric rings which stack back to back to give a disk-like structure with a central cavity, resembling the structure of eukaryotic proteasomes.</text>
</comment>
<sequence length="214" mass="23701">MRERDPYDVYMNTLVPMVIEQTNRGERSFDIYSRLLKERIIFLTGQVNDYVSSLICAQFLFLESENPSKDIAFYINSPGGVVTSGLAMYDTMQYIRCDVSTLCIGQAASMGSLLLAAGAPGKRYSLPNSRIMIHQPSGGFQGQATDIEIHAREILSLRARLNGIYAQHCGRDVEDIERAMERDNFMPAEDAKAFGLIDEVVAARPKGSDDASAS</sequence>
<dbReference type="Gene3D" id="3.90.226.10">
    <property type="entry name" value="2-enoyl-CoA Hydratase, Chain A, domain 1"/>
    <property type="match status" value="1"/>
</dbReference>
<keyword evidence="2 7" id="KW-0963">Cytoplasm</keyword>
<keyword evidence="3 7" id="KW-0645">Protease</keyword>
<dbReference type="FunFam" id="3.90.226.10:FF:000001">
    <property type="entry name" value="ATP-dependent Clp protease proteolytic subunit"/>
    <property type="match status" value="1"/>
</dbReference>
<feature type="active site" evidence="8">
    <location>
        <position position="109"/>
    </location>
</feature>